<evidence type="ECO:0000313" key="13">
    <source>
        <dbReference type="Proteomes" id="UP001142393"/>
    </source>
</evidence>
<comment type="similarity">
    <text evidence="10">Belongs to the DHHC palmitoyltransferase family.</text>
</comment>
<feature type="transmembrane region" description="Helical" evidence="10">
    <location>
        <begin position="222"/>
        <end position="244"/>
    </location>
</feature>
<dbReference type="PANTHER" id="PTHR12246">
    <property type="entry name" value="PALMITOYLTRANSFERASE ZDHHC16"/>
    <property type="match status" value="1"/>
</dbReference>
<dbReference type="Proteomes" id="UP001142393">
    <property type="component" value="Unassembled WGS sequence"/>
</dbReference>
<feature type="transmembrane region" description="Helical" evidence="10">
    <location>
        <begin position="74"/>
        <end position="97"/>
    </location>
</feature>
<keyword evidence="2 10" id="KW-0808">Transferase</keyword>
<feature type="transmembrane region" description="Helical" evidence="10">
    <location>
        <begin position="40"/>
        <end position="62"/>
    </location>
</feature>
<evidence type="ECO:0000256" key="7">
    <source>
        <dbReference type="ARBA" id="ARBA00023288"/>
    </source>
</evidence>
<keyword evidence="6" id="KW-0564">Palmitate</keyword>
<evidence type="ECO:0000256" key="2">
    <source>
        <dbReference type="ARBA" id="ARBA00022679"/>
    </source>
</evidence>
<evidence type="ECO:0000256" key="4">
    <source>
        <dbReference type="ARBA" id="ARBA00022989"/>
    </source>
</evidence>
<dbReference type="EMBL" id="JANVFU010000003">
    <property type="protein sequence ID" value="KAJ3747536.1"/>
    <property type="molecule type" value="Genomic_DNA"/>
</dbReference>
<sequence length="360" mass="41098">MRERPTPLLTFPELPARAVTQDFTPTYDDGKPVRLWYHNVPLYGVIFLLLAPHPSLLFVLVQHYLVVLVNPLKFIVHLLVIYTLTFMMFSSLIVLVARDPGPVTFEEPTNDHDAEEVGLTEALMSPDFLTPGRFCRICWTSKPDRTHHCSFCGRCVLKMDHHCPWLGNRCIGHRTYPAFLHLLLCITLLAIYVAVLCAHALYYAFNNPYTVDEFSPVHEIGLVFAGVTFTIVIGSFFAYHLYLVSTNQTTLEHITPFLLLRYLPVLSNTDPNNHLSDPPLEHELSYRQRRLIKEAHGYIRVYDVGVRKNWTQVLGWKGPYGLMTRILCGGGSMGDGKYFPRGANVEERLARLAQELVQDK</sequence>
<organism evidence="12 13">
    <name type="scientific">Lentinula detonsa</name>
    <dbReference type="NCBI Taxonomy" id="2804962"/>
    <lineage>
        <taxon>Eukaryota</taxon>
        <taxon>Fungi</taxon>
        <taxon>Dikarya</taxon>
        <taxon>Basidiomycota</taxon>
        <taxon>Agaricomycotina</taxon>
        <taxon>Agaricomycetes</taxon>
        <taxon>Agaricomycetidae</taxon>
        <taxon>Agaricales</taxon>
        <taxon>Marasmiineae</taxon>
        <taxon>Omphalotaceae</taxon>
        <taxon>Lentinula</taxon>
    </lineage>
</organism>
<dbReference type="Pfam" id="PF01529">
    <property type="entry name" value="DHHC"/>
    <property type="match status" value="1"/>
</dbReference>
<comment type="catalytic activity">
    <reaction evidence="9 10">
        <text>L-cysteinyl-[protein] + hexadecanoyl-CoA = S-hexadecanoyl-L-cysteinyl-[protein] + CoA</text>
        <dbReference type="Rhea" id="RHEA:36683"/>
        <dbReference type="Rhea" id="RHEA-COMP:10131"/>
        <dbReference type="Rhea" id="RHEA-COMP:11032"/>
        <dbReference type="ChEBI" id="CHEBI:29950"/>
        <dbReference type="ChEBI" id="CHEBI:57287"/>
        <dbReference type="ChEBI" id="CHEBI:57379"/>
        <dbReference type="ChEBI" id="CHEBI:74151"/>
        <dbReference type="EC" id="2.3.1.225"/>
    </reaction>
</comment>
<evidence type="ECO:0000256" key="9">
    <source>
        <dbReference type="ARBA" id="ARBA00048048"/>
    </source>
</evidence>
<evidence type="ECO:0000256" key="1">
    <source>
        <dbReference type="ARBA" id="ARBA00004141"/>
    </source>
</evidence>
<accession>A0A9W8U0I3</accession>
<evidence type="ECO:0000256" key="3">
    <source>
        <dbReference type="ARBA" id="ARBA00022692"/>
    </source>
</evidence>
<keyword evidence="7" id="KW-0449">Lipoprotein</keyword>
<protein>
    <recommendedName>
        <fullName evidence="10">Palmitoyltransferase</fullName>
        <ecNumber evidence="10">2.3.1.225</ecNumber>
    </recommendedName>
</protein>
<dbReference type="GO" id="GO:0016020">
    <property type="term" value="C:membrane"/>
    <property type="evidence" value="ECO:0007669"/>
    <property type="project" value="UniProtKB-SubCell"/>
</dbReference>
<proteinExistence type="inferred from homology"/>
<name>A0A9W8U0I3_9AGAR</name>
<dbReference type="AlphaFoldDB" id="A0A9W8U0I3"/>
<keyword evidence="13" id="KW-1185">Reference proteome</keyword>
<keyword evidence="4 10" id="KW-1133">Transmembrane helix</keyword>
<evidence type="ECO:0000313" key="12">
    <source>
        <dbReference type="EMBL" id="KAJ3747536.1"/>
    </source>
</evidence>
<gene>
    <name evidence="12" type="ORF">DFH05DRAFT_1480251</name>
</gene>
<keyword evidence="5 10" id="KW-0472">Membrane</keyword>
<feature type="transmembrane region" description="Helical" evidence="10">
    <location>
        <begin position="178"/>
        <end position="202"/>
    </location>
</feature>
<dbReference type="EC" id="2.3.1.225" evidence="10"/>
<evidence type="ECO:0000259" key="11">
    <source>
        <dbReference type="Pfam" id="PF01529"/>
    </source>
</evidence>
<comment type="domain">
    <text evidence="10">The DHHC domain is required for palmitoyltransferase activity.</text>
</comment>
<dbReference type="GO" id="GO:0019706">
    <property type="term" value="F:protein-cysteine S-palmitoyltransferase activity"/>
    <property type="evidence" value="ECO:0007669"/>
    <property type="project" value="UniProtKB-EC"/>
</dbReference>
<feature type="domain" description="Palmitoyltransferase DHHC" evidence="11">
    <location>
        <begin position="132"/>
        <end position="254"/>
    </location>
</feature>
<evidence type="ECO:0000256" key="5">
    <source>
        <dbReference type="ARBA" id="ARBA00023136"/>
    </source>
</evidence>
<keyword evidence="3 10" id="KW-0812">Transmembrane</keyword>
<evidence type="ECO:0000256" key="6">
    <source>
        <dbReference type="ARBA" id="ARBA00023139"/>
    </source>
</evidence>
<keyword evidence="8 10" id="KW-0012">Acyltransferase</keyword>
<dbReference type="PROSITE" id="PS50216">
    <property type="entry name" value="DHHC"/>
    <property type="match status" value="1"/>
</dbReference>
<comment type="caution">
    <text evidence="12">The sequence shown here is derived from an EMBL/GenBank/DDBJ whole genome shotgun (WGS) entry which is preliminary data.</text>
</comment>
<dbReference type="InterPro" id="IPR001594">
    <property type="entry name" value="Palmitoyltrfase_DHHC"/>
</dbReference>
<dbReference type="InterPro" id="IPR039859">
    <property type="entry name" value="PFA4/ZDH16/20/ERF2-like"/>
</dbReference>
<evidence type="ECO:0000256" key="10">
    <source>
        <dbReference type="RuleBase" id="RU079119"/>
    </source>
</evidence>
<reference evidence="12 13" key="1">
    <citation type="journal article" date="2023" name="Proc. Natl. Acad. Sci. U.S.A.">
        <title>A global phylogenomic analysis of the shiitake genus Lentinula.</title>
        <authorList>
            <person name="Sierra-Patev S."/>
            <person name="Min B."/>
            <person name="Naranjo-Ortiz M."/>
            <person name="Looney B."/>
            <person name="Konkel Z."/>
            <person name="Slot J.C."/>
            <person name="Sakamoto Y."/>
            <person name="Steenwyk J.L."/>
            <person name="Rokas A."/>
            <person name="Carro J."/>
            <person name="Camarero S."/>
            <person name="Ferreira P."/>
            <person name="Molpeceres G."/>
            <person name="Ruiz-Duenas F.J."/>
            <person name="Serrano A."/>
            <person name="Henrissat B."/>
            <person name="Drula E."/>
            <person name="Hughes K.W."/>
            <person name="Mata J.L."/>
            <person name="Ishikawa N.K."/>
            <person name="Vargas-Isla R."/>
            <person name="Ushijima S."/>
            <person name="Smith C.A."/>
            <person name="Donoghue J."/>
            <person name="Ahrendt S."/>
            <person name="Andreopoulos W."/>
            <person name="He G."/>
            <person name="LaButti K."/>
            <person name="Lipzen A."/>
            <person name="Ng V."/>
            <person name="Riley R."/>
            <person name="Sandor L."/>
            <person name="Barry K."/>
            <person name="Martinez A.T."/>
            <person name="Xiao Y."/>
            <person name="Gibbons J.G."/>
            <person name="Terashima K."/>
            <person name="Grigoriev I.V."/>
            <person name="Hibbett D."/>
        </authorList>
    </citation>
    <scope>NUCLEOTIDE SEQUENCE [LARGE SCALE GENOMIC DNA]</scope>
    <source>
        <strain evidence="12 13">TFB7810</strain>
    </source>
</reference>
<comment type="subcellular location">
    <subcellularLocation>
        <location evidence="1">Membrane</location>
        <topology evidence="1">Multi-pass membrane protein</topology>
    </subcellularLocation>
</comment>
<evidence type="ECO:0000256" key="8">
    <source>
        <dbReference type="ARBA" id="ARBA00023315"/>
    </source>
</evidence>